<dbReference type="InterPro" id="IPR016163">
    <property type="entry name" value="Ald_DH_C"/>
</dbReference>
<dbReference type="EC" id="1.2.1.3" evidence="5"/>
<dbReference type="Pfam" id="PF00171">
    <property type="entry name" value="Aldedh"/>
    <property type="match status" value="1"/>
</dbReference>
<proteinExistence type="inferred from homology"/>
<dbReference type="Proteomes" id="UP000750197">
    <property type="component" value="Unassembled WGS sequence"/>
</dbReference>
<dbReference type="InterPro" id="IPR016162">
    <property type="entry name" value="Ald_DH_N"/>
</dbReference>
<dbReference type="AlphaFoldDB" id="A0A8J7YNU0"/>
<dbReference type="GO" id="GO:0004029">
    <property type="term" value="F:aldehyde dehydrogenase (NAD+) activity"/>
    <property type="evidence" value="ECO:0007669"/>
    <property type="project" value="UniProtKB-EC"/>
</dbReference>
<dbReference type="InterPro" id="IPR029510">
    <property type="entry name" value="Ald_DH_CS_GLU"/>
</dbReference>
<protein>
    <recommendedName>
        <fullName evidence="5">aldehyde dehydrogenase (NAD(+))</fullName>
        <ecNumber evidence="5">1.2.1.3</ecNumber>
    </recommendedName>
</protein>
<accession>A0A8J7YNU0</accession>
<evidence type="ECO:0000256" key="3">
    <source>
        <dbReference type="ARBA" id="ARBA00023002"/>
    </source>
</evidence>
<dbReference type="PROSITE" id="PS00070">
    <property type="entry name" value="ALDEHYDE_DEHYDR_CYS"/>
    <property type="match status" value="1"/>
</dbReference>
<evidence type="ECO:0000256" key="5">
    <source>
        <dbReference type="ARBA" id="ARBA00024226"/>
    </source>
</evidence>
<evidence type="ECO:0000313" key="11">
    <source>
        <dbReference type="Proteomes" id="UP000716004"/>
    </source>
</evidence>
<comment type="similarity">
    <text evidence="1 7">Belongs to the aldehyde dehydrogenase family.</text>
</comment>
<evidence type="ECO:0000256" key="4">
    <source>
        <dbReference type="ARBA" id="ARBA00023027"/>
    </source>
</evidence>
<dbReference type="PANTHER" id="PTHR43521">
    <property type="entry name" value="ALPHA-AMINOADIPIC SEMIALDEHYDE DEHYDROGENASE"/>
    <property type="match status" value="1"/>
</dbReference>
<dbReference type="PANTHER" id="PTHR43521:SF1">
    <property type="entry name" value="ALPHA-AMINOADIPIC SEMIALDEHYDE DEHYDROGENASE"/>
    <property type="match status" value="1"/>
</dbReference>
<evidence type="ECO:0000256" key="7">
    <source>
        <dbReference type="RuleBase" id="RU003345"/>
    </source>
</evidence>
<dbReference type="SUPFAM" id="SSF53720">
    <property type="entry name" value="ALDH-like"/>
    <property type="match status" value="1"/>
</dbReference>
<feature type="active site" evidence="6">
    <location>
        <position position="249"/>
    </location>
</feature>
<dbReference type="InterPro" id="IPR016160">
    <property type="entry name" value="Ald_DH_CS_CYS"/>
</dbReference>
<dbReference type="InterPro" id="IPR044638">
    <property type="entry name" value="ALDH7A1-like"/>
</dbReference>
<name>A0A8J7YNU0_9ARCH</name>
<dbReference type="InterPro" id="IPR016161">
    <property type="entry name" value="Ald_DH/histidinol_DH"/>
</dbReference>
<evidence type="ECO:0000259" key="8">
    <source>
        <dbReference type="Pfam" id="PF00171"/>
    </source>
</evidence>
<comment type="caution">
    <text evidence="9">The sequence shown here is derived from an EMBL/GenBank/DDBJ whole genome shotgun (WGS) entry which is preliminary data.</text>
</comment>
<dbReference type="FunFam" id="3.40.309.10:FF:000005">
    <property type="entry name" value="1-pyrroline-5-carboxylate dehydrogenase 1"/>
    <property type="match status" value="1"/>
</dbReference>
<dbReference type="Gene3D" id="3.40.605.10">
    <property type="entry name" value="Aldehyde Dehydrogenase, Chain A, domain 1"/>
    <property type="match status" value="1"/>
</dbReference>
<gene>
    <name evidence="9" type="ORF">J9259_00575</name>
    <name evidence="10" type="ORF">KIY12_02630</name>
</gene>
<organism evidence="9 11">
    <name type="scientific">Candidatus Sysuiplasma superficiale</name>
    <dbReference type="NCBI Taxonomy" id="2823368"/>
    <lineage>
        <taxon>Archaea</taxon>
        <taxon>Methanobacteriati</taxon>
        <taxon>Thermoplasmatota</taxon>
        <taxon>Thermoplasmata</taxon>
        <taxon>Candidatus Sysuiplasmatales</taxon>
        <taxon>Candidatus Sysuiplasmataceae</taxon>
        <taxon>Candidatus Sysuiplasma</taxon>
    </lineage>
</organism>
<evidence type="ECO:0000256" key="6">
    <source>
        <dbReference type="PROSITE-ProRule" id="PRU10007"/>
    </source>
</evidence>
<sequence length="503" mass="54144">MEKEYGIFVKGDWEKGSGKEYFETVNPTNGDVLARFVKGTAEDVDTAVKSAMDGFRVWSEVPAPMRGELLLEAALNLQKHKNELGTLVSKEMGKILPEGLGEVQEAIDFFKYIAGEGRRMFGETTPSELPDKFNMTVRLPKGPAGLITPWNFPVSIPSWKMGAALISGCSVVLKPATDTPLCAARFVEIVNDAGFPPGVINLVTGSGSEVGTALINHPGIRAVSFTGGVATGREVYTQGARRLVQVHLELGGKNPVIAMDDANLELVLDGVLFGAFGTAGQRCTATSRLILHNKIYERFLDMLASRVEKMKVGNPLEEGVEMGPVINSRAKESILNYIKIGKHEGGTVVTGGAALEGGIYSKGNFIQPTIIETKHGSVISTEEIFGPVLSVIRVSSFEEAMSVANGVQYGLSSSIYTKNINLAFKAIRMLEAGITYINAPTIGAEIHLPFGGVKKTGTGGREAGSSAIEEFTEIKSVFIDYSDTLQKAQIDTDKRFREKLSQT</sequence>
<keyword evidence="3 7" id="KW-0560">Oxidoreductase</keyword>
<dbReference type="EMBL" id="JAGVSJ010000001">
    <property type="protein sequence ID" value="MBX8631011.1"/>
    <property type="molecule type" value="Genomic_DNA"/>
</dbReference>
<feature type="domain" description="Aldehyde dehydrogenase" evidence="8">
    <location>
        <begin position="13"/>
        <end position="477"/>
    </location>
</feature>
<keyword evidence="4" id="KW-0520">NAD</keyword>
<evidence type="ECO:0000313" key="9">
    <source>
        <dbReference type="EMBL" id="MBX8631011.1"/>
    </source>
</evidence>
<reference evidence="9" key="1">
    <citation type="submission" date="2021-04" db="EMBL/GenBank/DDBJ databases">
        <title>Genomic insights into ecological role and evolution of a novel Thermoplasmata order Candidatus Sysuiplasmatales.</title>
        <authorList>
            <person name="Yuan Y."/>
        </authorList>
    </citation>
    <scope>NUCLEOTIDE SEQUENCE</scope>
    <source>
        <strain evidence="10">TUT19-bin139</strain>
        <strain evidence="9">YP2-bin.285</strain>
    </source>
</reference>
<comment type="subunit">
    <text evidence="2">Homotetramer.</text>
</comment>
<evidence type="ECO:0000256" key="1">
    <source>
        <dbReference type="ARBA" id="ARBA00009986"/>
    </source>
</evidence>
<evidence type="ECO:0000256" key="2">
    <source>
        <dbReference type="ARBA" id="ARBA00011881"/>
    </source>
</evidence>
<dbReference type="Proteomes" id="UP000716004">
    <property type="component" value="Unassembled WGS sequence"/>
</dbReference>
<dbReference type="Gene3D" id="3.40.309.10">
    <property type="entry name" value="Aldehyde Dehydrogenase, Chain A, domain 2"/>
    <property type="match status" value="1"/>
</dbReference>
<dbReference type="PROSITE" id="PS00687">
    <property type="entry name" value="ALDEHYDE_DEHYDR_GLU"/>
    <property type="match status" value="1"/>
</dbReference>
<dbReference type="EMBL" id="JAHEAC010000013">
    <property type="protein sequence ID" value="MBX8643610.1"/>
    <property type="molecule type" value="Genomic_DNA"/>
</dbReference>
<evidence type="ECO:0000313" key="10">
    <source>
        <dbReference type="EMBL" id="MBX8643610.1"/>
    </source>
</evidence>
<dbReference type="InterPro" id="IPR015590">
    <property type="entry name" value="Aldehyde_DH_dom"/>
</dbReference>
<dbReference type="FunFam" id="3.40.605.10:FF:000007">
    <property type="entry name" value="NAD/NADP-dependent betaine aldehyde dehydrogenase"/>
    <property type="match status" value="1"/>
</dbReference>